<name>A0AAW5MZN5_9ESCH</name>
<organism evidence="1 2">
    <name type="scientific">Escherichia marmotae</name>
    <dbReference type="NCBI Taxonomy" id="1499973"/>
    <lineage>
        <taxon>Bacteria</taxon>
        <taxon>Pseudomonadati</taxon>
        <taxon>Pseudomonadota</taxon>
        <taxon>Gammaproteobacteria</taxon>
        <taxon>Enterobacterales</taxon>
        <taxon>Enterobacteriaceae</taxon>
        <taxon>Escherichia</taxon>
    </lineage>
</organism>
<dbReference type="Proteomes" id="UP001206878">
    <property type="component" value="Unassembled WGS sequence"/>
</dbReference>
<reference evidence="1" key="1">
    <citation type="submission" date="2022-07" db="EMBL/GenBank/DDBJ databases">
        <title>Diversity of ethanolamine utilization by human commensal Escherichia coli.</title>
        <authorList>
            <person name="Jubelin G."/>
        </authorList>
    </citation>
    <scope>NUCLEOTIDE SEQUENCE</scope>
    <source>
        <strain evidence="1">S1</strain>
    </source>
</reference>
<gene>
    <name evidence="1" type="ORF">NVV43_25865</name>
</gene>
<dbReference type="AlphaFoldDB" id="A0AAW5MZN5"/>
<proteinExistence type="predicted"/>
<accession>A0AAW5MZN5</accession>
<evidence type="ECO:0000313" key="2">
    <source>
        <dbReference type="Proteomes" id="UP001206878"/>
    </source>
</evidence>
<comment type="caution">
    <text evidence="1">The sequence shown here is derived from an EMBL/GenBank/DDBJ whole genome shotgun (WGS) entry which is preliminary data.</text>
</comment>
<feature type="non-terminal residue" evidence="1">
    <location>
        <position position="89"/>
    </location>
</feature>
<protein>
    <submittedName>
        <fullName evidence="1">Uncharacterized protein</fullName>
    </submittedName>
</protein>
<sequence length="89" mass="10726">MDTWEWYNKYIQEMRDAGQEYIQQLIDDFSEVVLHLQMEKCDSLLPEMKELNQVAKNPWLEILIGHWEMRHLLTNHEEGEKELPDVVAL</sequence>
<dbReference type="EMBL" id="JANPXH010000601">
    <property type="protein sequence ID" value="MCR6678930.1"/>
    <property type="molecule type" value="Genomic_DNA"/>
</dbReference>
<evidence type="ECO:0000313" key="1">
    <source>
        <dbReference type="EMBL" id="MCR6678930.1"/>
    </source>
</evidence>